<proteinExistence type="predicted"/>
<gene>
    <name evidence="1" type="ORF">PSQ90_04960</name>
</gene>
<dbReference type="InterPro" id="IPR011330">
    <property type="entry name" value="Glyco_hydro/deAcase_b/a-brl"/>
</dbReference>
<dbReference type="Gene3D" id="3.20.20.370">
    <property type="entry name" value="Glycoside hydrolase/deacetylase"/>
    <property type="match status" value="1"/>
</dbReference>
<sequence>MRGRNGRTAVGNNAQYRLAQPTVSFSFDGFARSAARNAAPILEDVGIAATFYLSDPLTASSTGADGLASLELAKQLAWRGHQIGLLIDPTSANGGSFGDNLAMLESLPGSNLPPTCSYDSDVLPNVDRLALSDRFFGMRGTRTGINHGLIDPTQLMIHELAGNSSTRGTILTVLAEVERTCGWLIFVTHDVRRHPSALGCSPRYFAEIVDLLRYRDLRICPVADVLSQLEVVASH</sequence>
<evidence type="ECO:0008006" key="3">
    <source>
        <dbReference type="Google" id="ProtNLM"/>
    </source>
</evidence>
<dbReference type="RefSeq" id="WP_282212317.1">
    <property type="nucleotide sequence ID" value="NZ_CP118247.1"/>
</dbReference>
<dbReference type="SUPFAM" id="SSF88713">
    <property type="entry name" value="Glycoside hydrolase/deacetylase"/>
    <property type="match status" value="1"/>
</dbReference>
<dbReference type="Proteomes" id="UP001222118">
    <property type="component" value="Chromosome"/>
</dbReference>
<evidence type="ECO:0000313" key="1">
    <source>
        <dbReference type="EMBL" id="WDR06804.1"/>
    </source>
</evidence>
<organism evidence="1 2">
    <name type="scientific">Devosia rhodophyticola</name>
    <dbReference type="NCBI Taxonomy" id="3026423"/>
    <lineage>
        <taxon>Bacteria</taxon>
        <taxon>Pseudomonadati</taxon>
        <taxon>Pseudomonadota</taxon>
        <taxon>Alphaproteobacteria</taxon>
        <taxon>Hyphomicrobiales</taxon>
        <taxon>Devosiaceae</taxon>
        <taxon>Devosia</taxon>
    </lineage>
</organism>
<reference evidence="1 2" key="1">
    <citation type="submission" date="2023-02" db="EMBL/GenBank/DDBJ databases">
        <title>Devosia chondri sp. nov., isolated from the phycosphere of marine algae.</title>
        <authorList>
            <person name="Kim J.M."/>
            <person name="Lee J.K."/>
            <person name="Choi B.J."/>
            <person name="Bayburt H."/>
            <person name="Jeon C.O."/>
        </authorList>
    </citation>
    <scope>NUCLEOTIDE SEQUENCE [LARGE SCALE GENOMIC DNA]</scope>
    <source>
        <strain evidence="1 2">G2-5</strain>
    </source>
</reference>
<evidence type="ECO:0000313" key="2">
    <source>
        <dbReference type="Proteomes" id="UP001222118"/>
    </source>
</evidence>
<protein>
    <recommendedName>
        <fullName evidence="3">Polysaccharide deacetylase</fullName>
    </recommendedName>
</protein>
<accession>A0ABY7Z0Z7</accession>
<keyword evidence="2" id="KW-1185">Reference proteome</keyword>
<name>A0ABY7Z0Z7_9HYPH</name>
<dbReference type="EMBL" id="CP118247">
    <property type="protein sequence ID" value="WDR06804.1"/>
    <property type="molecule type" value="Genomic_DNA"/>
</dbReference>